<evidence type="ECO:0000256" key="3">
    <source>
        <dbReference type="ARBA" id="ARBA00022679"/>
    </source>
</evidence>
<dbReference type="PaxDb" id="67767-A0A0J7KFM5"/>
<keyword evidence="5" id="KW-0863">Zinc-finger</keyword>
<feature type="compositionally biased region" description="Basic and acidic residues" evidence="10">
    <location>
        <begin position="347"/>
        <end position="357"/>
    </location>
</feature>
<dbReference type="GO" id="GO:0061733">
    <property type="term" value="F:protein-lysine-acetyltransferase activity"/>
    <property type="evidence" value="ECO:0007669"/>
    <property type="project" value="TreeGrafter"/>
</dbReference>
<comment type="caution">
    <text evidence="13">The sequence shown here is derived from an EMBL/GenBank/DDBJ whole genome shotgun (WGS) entry which is preliminary data.</text>
</comment>
<dbReference type="GO" id="GO:0005634">
    <property type="term" value="C:nucleus"/>
    <property type="evidence" value="ECO:0007669"/>
    <property type="project" value="UniProtKB-SubCell"/>
</dbReference>
<evidence type="ECO:0000256" key="1">
    <source>
        <dbReference type="ARBA" id="ARBA00004123"/>
    </source>
</evidence>
<dbReference type="EMBL" id="LBMM01008008">
    <property type="protein sequence ID" value="KMQ89228.1"/>
    <property type="molecule type" value="Genomic_DNA"/>
</dbReference>
<dbReference type="GO" id="GO:0008270">
    <property type="term" value="F:zinc ion binding"/>
    <property type="evidence" value="ECO:0007669"/>
    <property type="project" value="UniProtKB-KW"/>
</dbReference>
<accession>A0A0J7KFM5</accession>
<keyword evidence="3 13" id="KW-0808">Transferase</keyword>
<feature type="domain" description="N-acetyltransferase ESCO acetyl-transferase" evidence="12">
    <location>
        <begin position="752"/>
        <end position="819"/>
    </location>
</feature>
<reference evidence="13 14" key="1">
    <citation type="submission" date="2015-04" db="EMBL/GenBank/DDBJ databases">
        <title>Lasius niger genome sequencing.</title>
        <authorList>
            <person name="Konorov E.A."/>
            <person name="Nikitin M.A."/>
            <person name="Kirill M.V."/>
            <person name="Chang P."/>
        </authorList>
    </citation>
    <scope>NUCLEOTIDE SEQUENCE [LARGE SCALE GENOMIC DNA]</scope>
    <source>
        <tissue evidence="13">Whole</tissue>
    </source>
</reference>
<organism evidence="13 14">
    <name type="scientific">Lasius niger</name>
    <name type="common">Black garden ant</name>
    <dbReference type="NCBI Taxonomy" id="67767"/>
    <lineage>
        <taxon>Eukaryota</taxon>
        <taxon>Metazoa</taxon>
        <taxon>Ecdysozoa</taxon>
        <taxon>Arthropoda</taxon>
        <taxon>Hexapoda</taxon>
        <taxon>Insecta</taxon>
        <taxon>Pterygota</taxon>
        <taxon>Neoptera</taxon>
        <taxon>Endopterygota</taxon>
        <taxon>Hymenoptera</taxon>
        <taxon>Apocrita</taxon>
        <taxon>Aculeata</taxon>
        <taxon>Formicoidea</taxon>
        <taxon>Formicidae</taxon>
        <taxon>Formicinae</taxon>
        <taxon>Lasius</taxon>
        <taxon>Lasius</taxon>
    </lineage>
</organism>
<evidence type="ECO:0000256" key="9">
    <source>
        <dbReference type="ARBA" id="ARBA00023315"/>
    </source>
</evidence>
<gene>
    <name evidence="13" type="ORF">RF55_11161</name>
</gene>
<name>A0A0J7KFM5_LASNI</name>
<keyword evidence="14" id="KW-1185">Reference proteome</keyword>
<dbReference type="InterPro" id="IPR028005">
    <property type="entry name" value="AcTrfase_ESCO_Znf_dom"/>
</dbReference>
<dbReference type="Pfam" id="PF13880">
    <property type="entry name" value="Acetyltransf_13"/>
    <property type="match status" value="1"/>
</dbReference>
<evidence type="ECO:0000256" key="4">
    <source>
        <dbReference type="ARBA" id="ARBA00022723"/>
    </source>
</evidence>
<keyword evidence="7" id="KW-0539">Nucleus</keyword>
<feature type="compositionally biased region" description="Polar residues" evidence="10">
    <location>
        <begin position="358"/>
        <end position="370"/>
    </location>
</feature>
<keyword evidence="9" id="KW-0012">Acyltransferase</keyword>
<dbReference type="OrthoDB" id="428854at2759"/>
<evidence type="ECO:0000256" key="10">
    <source>
        <dbReference type="SAM" id="MobiDB-lite"/>
    </source>
</evidence>
<dbReference type="PANTHER" id="PTHR45884">
    <property type="entry name" value="N-ACETYLTRANSFERASE ECO"/>
    <property type="match status" value="1"/>
</dbReference>
<evidence type="ECO:0000256" key="8">
    <source>
        <dbReference type="ARBA" id="ARBA00023306"/>
    </source>
</evidence>
<proteinExistence type="inferred from homology"/>
<keyword evidence="6" id="KW-0862">Zinc</keyword>
<feature type="domain" description="N-acetyltransferase ESCO zinc-finger" evidence="11">
    <location>
        <begin position="607"/>
        <end position="645"/>
    </location>
</feature>
<dbReference type="Pfam" id="PF13878">
    <property type="entry name" value="zf-C2H2_3"/>
    <property type="match status" value="1"/>
</dbReference>
<evidence type="ECO:0000259" key="12">
    <source>
        <dbReference type="Pfam" id="PF13880"/>
    </source>
</evidence>
<feature type="region of interest" description="Disordered" evidence="10">
    <location>
        <begin position="338"/>
        <end position="374"/>
    </location>
</feature>
<dbReference type="STRING" id="67767.A0A0J7KFM5"/>
<evidence type="ECO:0000256" key="6">
    <source>
        <dbReference type="ARBA" id="ARBA00022833"/>
    </source>
</evidence>
<dbReference type="InterPro" id="IPR028009">
    <property type="entry name" value="ESCO_Acetyltransf_dom"/>
</dbReference>
<protein>
    <submittedName>
        <fullName evidence="13">N-acetyltransferase esco2</fullName>
    </submittedName>
</protein>
<evidence type="ECO:0000256" key="2">
    <source>
        <dbReference type="ARBA" id="ARBA00005816"/>
    </source>
</evidence>
<evidence type="ECO:0000313" key="14">
    <source>
        <dbReference type="Proteomes" id="UP000036403"/>
    </source>
</evidence>
<evidence type="ECO:0000313" key="13">
    <source>
        <dbReference type="EMBL" id="KMQ89228.1"/>
    </source>
</evidence>
<dbReference type="GO" id="GO:0000785">
    <property type="term" value="C:chromatin"/>
    <property type="evidence" value="ECO:0007669"/>
    <property type="project" value="TreeGrafter"/>
</dbReference>
<dbReference type="GO" id="GO:0007064">
    <property type="term" value="P:mitotic sister chromatid cohesion"/>
    <property type="evidence" value="ECO:0007669"/>
    <property type="project" value="TreeGrafter"/>
</dbReference>
<sequence>MSMDSGQGDLLYTPRRAQKCLFAPSKGSSCKKNASQSLNCSKNVEALSGEDSDLGPMSPLAFTDRSPSISGSSSGREFISPFATPEKLPLSDAPMSWDRLTSKCNKEDHMLSFSSLRKVTRAARYSRCISVITSSKSLPSSPRASMEPLTPQRSKMSVTMDEIVPETPQRSFATELQNQGITETPRKSRTPECRQITPLSSITKTAPLPKLHRRKSLSGFEVSESFSPEQKENTLKRRAHDQLAVKPAKLFKTDDSAPRARAALFQEKRNESSGLKDISLSTKTFYNSNARTERPSAFSCSDSDVKKRRSLQAQNINSRRSLLKKQKVGKISAGVCHGIKKPKKPKVKPEVLKKEGQHVTQNPAASNKSPSMDEAQMNAIAERAPSPEIDESKRFFKTKKLRLIQGATVIMNNKIKLKVADNKIILNQKHVPATTNVRKQQVKATDICLDTTDLTVDEPEVEATLEQDKVINLLKILEDDWADDEYDTMETLANSTVNTISPLKSTAALSKDAIMSPATELSNMTSTMNIKDIPLTNFGNLSLDNKDNNNDAVKSGENEKQYFPLFNKGYSAPNNIFEETSNVNATKSIKKNMQWQLSAKCGGAEDQYQLDAGQKAFGATQCPECNIVYQLGNPEDENAHLNYHNSVRTLKFQGWKNERVIMEDPFTSSRIILVEPHDSKQYWKKISEILAVVDRDLGLADMSMSDYQDKTIFLYVREKNILGILVAEPIQTAHRMIPELIELDCCTAESTPTKCGINVVWTAMSHRKQGIATKLVDTLRSKFFYGYVMSLDDIAFSIPTPSGKIFAEKYTKTQNFKVYN</sequence>
<comment type="similarity">
    <text evidence="2">Belongs to the acetyltransferase family. ECO subfamily.</text>
</comment>
<feature type="compositionally biased region" description="Low complexity" evidence="10">
    <location>
        <begin position="136"/>
        <end position="145"/>
    </location>
</feature>
<feature type="region of interest" description="Disordered" evidence="10">
    <location>
        <begin position="136"/>
        <end position="155"/>
    </location>
</feature>
<evidence type="ECO:0000259" key="11">
    <source>
        <dbReference type="Pfam" id="PF13878"/>
    </source>
</evidence>
<dbReference type="PANTHER" id="PTHR45884:SF2">
    <property type="entry name" value="N-ACETYLTRANSFERASE ECO"/>
    <property type="match status" value="1"/>
</dbReference>
<evidence type="ECO:0000256" key="7">
    <source>
        <dbReference type="ARBA" id="ARBA00023242"/>
    </source>
</evidence>
<dbReference type="Proteomes" id="UP000036403">
    <property type="component" value="Unassembled WGS sequence"/>
</dbReference>
<dbReference type="AlphaFoldDB" id="A0A0J7KFM5"/>
<comment type="subcellular location">
    <subcellularLocation>
        <location evidence="1">Nucleus</location>
    </subcellularLocation>
</comment>
<keyword evidence="8" id="KW-0131">Cell cycle</keyword>
<evidence type="ECO:0000256" key="5">
    <source>
        <dbReference type="ARBA" id="ARBA00022771"/>
    </source>
</evidence>
<keyword evidence="4" id="KW-0479">Metal-binding</keyword>